<protein>
    <submittedName>
        <fullName evidence="2">Uncharacterized protein</fullName>
    </submittedName>
</protein>
<keyword evidence="3" id="KW-1185">Reference proteome</keyword>
<comment type="caution">
    <text evidence="2">The sequence shown here is derived from an EMBL/GenBank/DDBJ whole genome shotgun (WGS) entry which is preliminary data.</text>
</comment>
<feature type="compositionally biased region" description="Basic residues" evidence="1">
    <location>
        <begin position="51"/>
        <end position="69"/>
    </location>
</feature>
<reference evidence="2 3" key="1">
    <citation type="submission" date="2024-05" db="EMBL/GenBank/DDBJ databases">
        <title>Genome sequencing and assembly of Indian major carp, Cirrhinus mrigala (Hamilton, 1822).</title>
        <authorList>
            <person name="Mohindra V."/>
            <person name="Chowdhury L.M."/>
            <person name="Lal K."/>
            <person name="Jena J.K."/>
        </authorList>
    </citation>
    <scope>NUCLEOTIDE SEQUENCE [LARGE SCALE GENOMIC DNA]</scope>
    <source>
        <strain evidence="2">CM1030</strain>
        <tissue evidence="2">Blood</tissue>
    </source>
</reference>
<evidence type="ECO:0000313" key="3">
    <source>
        <dbReference type="Proteomes" id="UP001529510"/>
    </source>
</evidence>
<feature type="region of interest" description="Disordered" evidence="1">
    <location>
        <begin position="1"/>
        <end position="98"/>
    </location>
</feature>
<accession>A0ABD0R2Q7</accession>
<dbReference type="Proteomes" id="UP001529510">
    <property type="component" value="Unassembled WGS sequence"/>
</dbReference>
<sequence length="98" mass="10858">KKAPQDDCESDVSCSSPTNDPRGLDLIASCANDSSQADLNRPRINFSRERLHLRKLQPSKRPHKSKSLRSKNSVASQKPAVVMKHLICPPHRGSESSQ</sequence>
<feature type="compositionally biased region" description="Acidic residues" evidence="1">
    <location>
        <begin position="1"/>
        <end position="10"/>
    </location>
</feature>
<dbReference type="EMBL" id="JAMKFB020000005">
    <property type="protein sequence ID" value="KAL0192681.1"/>
    <property type="molecule type" value="Genomic_DNA"/>
</dbReference>
<evidence type="ECO:0000313" key="2">
    <source>
        <dbReference type="EMBL" id="KAL0192681.1"/>
    </source>
</evidence>
<organism evidence="2 3">
    <name type="scientific">Cirrhinus mrigala</name>
    <name type="common">Mrigala</name>
    <dbReference type="NCBI Taxonomy" id="683832"/>
    <lineage>
        <taxon>Eukaryota</taxon>
        <taxon>Metazoa</taxon>
        <taxon>Chordata</taxon>
        <taxon>Craniata</taxon>
        <taxon>Vertebrata</taxon>
        <taxon>Euteleostomi</taxon>
        <taxon>Actinopterygii</taxon>
        <taxon>Neopterygii</taxon>
        <taxon>Teleostei</taxon>
        <taxon>Ostariophysi</taxon>
        <taxon>Cypriniformes</taxon>
        <taxon>Cyprinidae</taxon>
        <taxon>Labeoninae</taxon>
        <taxon>Labeonini</taxon>
        <taxon>Cirrhinus</taxon>
    </lineage>
</organism>
<name>A0ABD0R2Q7_CIRMR</name>
<feature type="non-terminal residue" evidence="2">
    <location>
        <position position="98"/>
    </location>
</feature>
<feature type="non-terminal residue" evidence="2">
    <location>
        <position position="1"/>
    </location>
</feature>
<gene>
    <name evidence="2" type="ORF">M9458_010977</name>
</gene>
<dbReference type="AlphaFoldDB" id="A0ABD0R2Q7"/>
<proteinExistence type="predicted"/>
<evidence type="ECO:0000256" key="1">
    <source>
        <dbReference type="SAM" id="MobiDB-lite"/>
    </source>
</evidence>